<evidence type="ECO:0000259" key="2">
    <source>
        <dbReference type="Pfam" id="PF03732"/>
    </source>
</evidence>
<dbReference type="AlphaFoldDB" id="A0A2N0PAN3"/>
<dbReference type="Proteomes" id="UP000232722">
    <property type="component" value="Unassembled WGS sequence"/>
</dbReference>
<feature type="compositionally biased region" description="Basic and acidic residues" evidence="1">
    <location>
        <begin position="181"/>
        <end position="197"/>
    </location>
</feature>
<evidence type="ECO:0000256" key="1">
    <source>
        <dbReference type="SAM" id="MobiDB-lite"/>
    </source>
</evidence>
<sequence>MEDHSQGKQDLIEDLSCADYYPEDQNLGLLENSRFREFWQFVILPKYPVIQTIRCTVILAFDTLVETIQFYWKVTDHFNNWEAYYSDQASNSASSISNMSGKENQKKTDNNDESSGSSQSFGGTGFTPNVQDKGWQNQQNEEGEKEETESMASQEMILKNGKDSGYSHLGIADTSNNQIYDPKKDEKDKQKAKTSDEREPDEQQTPLDENEQNKIMLQFFQQAQKFYAKVASYLKGTALTWYNHQTITFWENDNSPQHSFMHLFKDHFCNPFRISQWNYQLRNRKQKQKETIKEYIAAITELWKRVDSTDRRMELDKIHEFIV</sequence>
<reference evidence="3 4" key="1">
    <citation type="submission" date="2016-04" db="EMBL/GenBank/DDBJ databases">
        <title>Genome analyses suggest a sexual origin of heterokaryosis in a supposedly ancient asexual fungus.</title>
        <authorList>
            <person name="Ropars J."/>
            <person name="Sedzielewska K."/>
            <person name="Noel J."/>
            <person name="Charron P."/>
            <person name="Farinelli L."/>
            <person name="Marton T."/>
            <person name="Kruger M."/>
            <person name="Pelin A."/>
            <person name="Brachmann A."/>
            <person name="Corradi N."/>
        </authorList>
    </citation>
    <scope>NUCLEOTIDE SEQUENCE [LARGE SCALE GENOMIC DNA]</scope>
    <source>
        <strain evidence="3 4">A5</strain>
    </source>
</reference>
<evidence type="ECO:0000313" key="4">
    <source>
        <dbReference type="Proteomes" id="UP000232722"/>
    </source>
</evidence>
<reference evidence="3 4" key="2">
    <citation type="submission" date="2017-09" db="EMBL/GenBank/DDBJ databases">
        <title>Extensive intraspecific genome diversity in a model arbuscular mycorrhizal fungus.</title>
        <authorList>
            <person name="Chen E.C."/>
            <person name="Morin E."/>
            <person name="Beaudet D."/>
            <person name="Noel J."/>
            <person name="Ndikumana S."/>
            <person name="Charron P."/>
            <person name="St-Onge C."/>
            <person name="Giorgi J."/>
            <person name="Grigoriev I.V."/>
            <person name="Roux C."/>
            <person name="Martin F.M."/>
            <person name="Corradi N."/>
        </authorList>
    </citation>
    <scope>NUCLEOTIDE SEQUENCE [LARGE SCALE GENOMIC DNA]</scope>
    <source>
        <strain evidence="3 4">A5</strain>
    </source>
</reference>
<comment type="caution">
    <text evidence="3">The sequence shown here is derived from an EMBL/GenBank/DDBJ whole genome shotgun (WGS) entry which is preliminary data.</text>
</comment>
<protein>
    <recommendedName>
        <fullName evidence="2">Retrotransposon gag domain-containing protein</fullName>
    </recommendedName>
</protein>
<dbReference type="VEuPathDB" id="FungiDB:RhiirA1_473708"/>
<dbReference type="VEuPathDB" id="FungiDB:RhiirFUN_020575"/>
<evidence type="ECO:0000313" key="3">
    <source>
        <dbReference type="EMBL" id="PKC03878.1"/>
    </source>
</evidence>
<organism evidence="3 4">
    <name type="scientific">Rhizophagus irregularis</name>
    <dbReference type="NCBI Taxonomy" id="588596"/>
    <lineage>
        <taxon>Eukaryota</taxon>
        <taxon>Fungi</taxon>
        <taxon>Fungi incertae sedis</taxon>
        <taxon>Mucoromycota</taxon>
        <taxon>Glomeromycotina</taxon>
        <taxon>Glomeromycetes</taxon>
        <taxon>Glomerales</taxon>
        <taxon>Glomeraceae</taxon>
        <taxon>Rhizophagus</taxon>
    </lineage>
</organism>
<proteinExistence type="predicted"/>
<dbReference type="VEuPathDB" id="FungiDB:FUN_000736"/>
<accession>A0A2N0PAN3</accession>
<dbReference type="InterPro" id="IPR005162">
    <property type="entry name" value="Retrotrans_gag_dom"/>
</dbReference>
<gene>
    <name evidence="3" type="ORF">RhiirA5_503141</name>
</gene>
<feature type="compositionally biased region" description="Polar residues" evidence="1">
    <location>
        <begin position="128"/>
        <end position="140"/>
    </location>
</feature>
<name>A0A2N0PAN3_9GLOM</name>
<dbReference type="Pfam" id="PF03732">
    <property type="entry name" value="Retrotrans_gag"/>
    <property type="match status" value="1"/>
</dbReference>
<feature type="region of interest" description="Disordered" evidence="1">
    <location>
        <begin position="92"/>
        <end position="210"/>
    </location>
</feature>
<feature type="domain" description="Retrotransposon gag" evidence="2">
    <location>
        <begin position="230"/>
        <end position="313"/>
    </location>
</feature>
<dbReference type="EMBL" id="LLXJ01001105">
    <property type="protein sequence ID" value="PKC03878.1"/>
    <property type="molecule type" value="Genomic_DNA"/>
</dbReference>